<keyword evidence="3" id="KW-1185">Reference proteome</keyword>
<proteinExistence type="predicted"/>
<comment type="caution">
    <text evidence="2">The sequence shown here is derived from an EMBL/GenBank/DDBJ whole genome shotgun (WGS) entry which is preliminary data.</text>
</comment>
<accession>A0ABD1CDD1</accession>
<reference evidence="2 3" key="1">
    <citation type="submission" date="2024-05" db="EMBL/GenBank/DDBJ databases">
        <title>Culex pipiens pipiens assembly and annotation.</title>
        <authorList>
            <person name="Alout H."/>
            <person name="Durand T."/>
        </authorList>
    </citation>
    <scope>NUCLEOTIDE SEQUENCE [LARGE SCALE GENOMIC DNA]</scope>
    <source>
        <strain evidence="2">HA-2024</strain>
        <tissue evidence="2">Whole body</tissue>
    </source>
</reference>
<dbReference type="Proteomes" id="UP001562425">
    <property type="component" value="Unassembled WGS sequence"/>
</dbReference>
<gene>
    <name evidence="2" type="ORF">pipiens_018113</name>
</gene>
<name>A0ABD1CDD1_CULPP</name>
<dbReference type="AlphaFoldDB" id="A0ABD1CDD1"/>
<feature type="signal peptide" evidence="1">
    <location>
        <begin position="1"/>
        <end position="30"/>
    </location>
</feature>
<evidence type="ECO:0000313" key="3">
    <source>
        <dbReference type="Proteomes" id="UP001562425"/>
    </source>
</evidence>
<evidence type="ECO:0000256" key="1">
    <source>
        <dbReference type="SAM" id="SignalP"/>
    </source>
</evidence>
<protein>
    <submittedName>
        <fullName evidence="2">Uncharacterized protein</fullName>
    </submittedName>
</protein>
<sequence>MKSFAVGRFCLGVSLLVVALLLTSTASSQAFTNPNYYELGDPCSAVLKSGKRRAGNCRLAADCKSLGPGNAYQFNLWDSTCFFTVTDPVLC</sequence>
<keyword evidence="1" id="KW-0732">Signal</keyword>
<feature type="chain" id="PRO_5044747154" evidence="1">
    <location>
        <begin position="31"/>
        <end position="91"/>
    </location>
</feature>
<dbReference type="EMBL" id="JBEHCU010013406">
    <property type="protein sequence ID" value="KAL1374378.1"/>
    <property type="molecule type" value="Genomic_DNA"/>
</dbReference>
<feature type="non-terminal residue" evidence="2">
    <location>
        <position position="91"/>
    </location>
</feature>
<evidence type="ECO:0000313" key="2">
    <source>
        <dbReference type="EMBL" id="KAL1374378.1"/>
    </source>
</evidence>
<organism evidence="2 3">
    <name type="scientific">Culex pipiens pipiens</name>
    <name type="common">Northern house mosquito</name>
    <dbReference type="NCBI Taxonomy" id="38569"/>
    <lineage>
        <taxon>Eukaryota</taxon>
        <taxon>Metazoa</taxon>
        <taxon>Ecdysozoa</taxon>
        <taxon>Arthropoda</taxon>
        <taxon>Hexapoda</taxon>
        <taxon>Insecta</taxon>
        <taxon>Pterygota</taxon>
        <taxon>Neoptera</taxon>
        <taxon>Endopterygota</taxon>
        <taxon>Diptera</taxon>
        <taxon>Nematocera</taxon>
        <taxon>Culicoidea</taxon>
        <taxon>Culicidae</taxon>
        <taxon>Culicinae</taxon>
        <taxon>Culicini</taxon>
        <taxon>Culex</taxon>
        <taxon>Culex</taxon>
    </lineage>
</organism>